<organism evidence="2 3">
    <name type="scientific">Paenibacillus nanensis</name>
    <dbReference type="NCBI Taxonomy" id="393251"/>
    <lineage>
        <taxon>Bacteria</taxon>
        <taxon>Bacillati</taxon>
        <taxon>Bacillota</taxon>
        <taxon>Bacilli</taxon>
        <taxon>Bacillales</taxon>
        <taxon>Paenibacillaceae</taxon>
        <taxon>Paenibacillus</taxon>
    </lineage>
</organism>
<dbReference type="Proteomes" id="UP000266482">
    <property type="component" value="Unassembled WGS sequence"/>
</dbReference>
<dbReference type="AlphaFoldDB" id="A0A3A1UQN9"/>
<sequence>MSKNKNNCNEGLVQRFVEDERGEFGIKQIAATVAVIVVIGFVVTAISGNMGTWVEEIWDQFMELIGSNISSNT</sequence>
<keyword evidence="3" id="KW-1185">Reference proteome</keyword>
<reference evidence="2 3" key="1">
    <citation type="submission" date="2018-09" db="EMBL/GenBank/DDBJ databases">
        <title>Paenibacillus aracenensis nov. sp. isolated from a cave in southern Spain.</title>
        <authorList>
            <person name="Jurado V."/>
            <person name="Gutierrez-Patricio S."/>
            <person name="Gonzalez-Pimentel J.L."/>
            <person name="Miller A.Z."/>
            <person name="Laiz L."/>
            <person name="Saiz-Jimenez C."/>
        </authorList>
    </citation>
    <scope>NUCLEOTIDE SEQUENCE [LARGE SCALE GENOMIC DNA]</scope>
    <source>
        <strain evidence="2 3">DSM 22867</strain>
    </source>
</reference>
<accession>A0A3A1UQN9</accession>
<name>A0A3A1UQN9_9BACL</name>
<proteinExistence type="predicted"/>
<dbReference type="RefSeq" id="WP_119601500.1">
    <property type="nucleotide sequence ID" value="NZ_QXQA01000013.1"/>
</dbReference>
<feature type="transmembrane region" description="Helical" evidence="1">
    <location>
        <begin position="29"/>
        <end position="48"/>
    </location>
</feature>
<evidence type="ECO:0000256" key="1">
    <source>
        <dbReference type="SAM" id="Phobius"/>
    </source>
</evidence>
<keyword evidence="1" id="KW-1133">Transmembrane helix</keyword>
<evidence type="ECO:0000313" key="2">
    <source>
        <dbReference type="EMBL" id="RIX50818.1"/>
    </source>
</evidence>
<dbReference type="EMBL" id="QXQA01000013">
    <property type="protein sequence ID" value="RIX50818.1"/>
    <property type="molecule type" value="Genomic_DNA"/>
</dbReference>
<keyword evidence="1" id="KW-0472">Membrane</keyword>
<keyword evidence="1" id="KW-0812">Transmembrane</keyword>
<comment type="caution">
    <text evidence="2">The sequence shown here is derived from an EMBL/GenBank/DDBJ whole genome shotgun (WGS) entry which is preliminary data.</text>
</comment>
<gene>
    <name evidence="2" type="ORF">D3P08_19165</name>
</gene>
<protein>
    <submittedName>
        <fullName evidence="2">Uncharacterized protein</fullName>
    </submittedName>
</protein>
<evidence type="ECO:0000313" key="3">
    <source>
        <dbReference type="Proteomes" id="UP000266482"/>
    </source>
</evidence>